<name>A0ABQ3YEM9_9ACTN</name>
<accession>A0ABQ3YEM9</accession>
<sequence>MDILRQALCAMGRHSGEWSHPGSRCETIRTCSACGRTEERSRHDWGDWGYAGGCEQVRRCLRCGAPDSWPDHDWGPWLYANTEFNSPQVRTCRRCHTSERTSPTYR</sequence>
<dbReference type="Proteomes" id="UP000609879">
    <property type="component" value="Unassembled WGS sequence"/>
</dbReference>
<organism evidence="1 2">
    <name type="scientific">Paractinoplanes deccanensis</name>
    <dbReference type="NCBI Taxonomy" id="113561"/>
    <lineage>
        <taxon>Bacteria</taxon>
        <taxon>Bacillati</taxon>
        <taxon>Actinomycetota</taxon>
        <taxon>Actinomycetes</taxon>
        <taxon>Micromonosporales</taxon>
        <taxon>Micromonosporaceae</taxon>
        <taxon>Paractinoplanes</taxon>
    </lineage>
</organism>
<dbReference type="RefSeq" id="WP_203773370.1">
    <property type="nucleotide sequence ID" value="NZ_BAAABO010000038.1"/>
</dbReference>
<evidence type="ECO:0000313" key="2">
    <source>
        <dbReference type="Proteomes" id="UP000609879"/>
    </source>
</evidence>
<keyword evidence="2" id="KW-1185">Reference proteome</keyword>
<proteinExistence type="predicted"/>
<gene>
    <name evidence="1" type="ORF">Ade02nite_70900</name>
</gene>
<comment type="caution">
    <text evidence="1">The sequence shown here is derived from an EMBL/GenBank/DDBJ whole genome shotgun (WGS) entry which is preliminary data.</text>
</comment>
<dbReference type="EMBL" id="BOMI01000146">
    <property type="protein sequence ID" value="GID78449.1"/>
    <property type="molecule type" value="Genomic_DNA"/>
</dbReference>
<reference evidence="1 2" key="1">
    <citation type="submission" date="2021-01" db="EMBL/GenBank/DDBJ databases">
        <title>Whole genome shotgun sequence of Actinoplanes deccanensis NBRC 13994.</title>
        <authorList>
            <person name="Komaki H."/>
            <person name="Tamura T."/>
        </authorList>
    </citation>
    <scope>NUCLEOTIDE SEQUENCE [LARGE SCALE GENOMIC DNA]</scope>
    <source>
        <strain evidence="1 2">NBRC 13994</strain>
    </source>
</reference>
<protein>
    <submittedName>
        <fullName evidence="1">Uncharacterized protein</fullName>
    </submittedName>
</protein>
<evidence type="ECO:0000313" key="1">
    <source>
        <dbReference type="EMBL" id="GID78449.1"/>
    </source>
</evidence>